<evidence type="ECO:0000256" key="15">
    <source>
        <dbReference type="RuleBase" id="RU366027"/>
    </source>
</evidence>
<keyword evidence="13" id="KW-0472">Membrane</keyword>
<keyword evidence="9 15" id="KW-0378">Hydrolase</keyword>
<dbReference type="PANTHER" id="PTHR40457:SF1">
    <property type="entry name" value="PHOSPHOLIPASE A1"/>
    <property type="match status" value="1"/>
</dbReference>
<keyword evidence="11 15" id="KW-0442">Lipid degradation</keyword>
<dbReference type="InterPro" id="IPR003187">
    <property type="entry name" value="PLipase_A1"/>
</dbReference>
<evidence type="ECO:0000256" key="13">
    <source>
        <dbReference type="ARBA" id="ARBA00023136"/>
    </source>
</evidence>
<comment type="cofactor">
    <cofactor evidence="15">
        <name>Ca(2+)</name>
        <dbReference type="ChEBI" id="CHEBI:29108"/>
    </cofactor>
    <text evidence="15">Binds 1 Ca(2+) ion per monomer. In the dimeric form the Ca(2+) is bound by different amino acids with binding of each Ca(2+) shared with ligands coming from each monomer. The Ca(2+) ion may have a role in catalysis.</text>
</comment>
<gene>
    <name evidence="17" type="ORF">J2X09_004725</name>
</gene>
<comment type="similarity">
    <text evidence="3 15">Belongs to the phospholipase A1 family.</text>
</comment>
<evidence type="ECO:0000256" key="6">
    <source>
        <dbReference type="ARBA" id="ARBA00022692"/>
    </source>
</evidence>
<feature type="region of interest" description="Disordered" evidence="16">
    <location>
        <begin position="69"/>
        <end position="122"/>
    </location>
</feature>
<evidence type="ECO:0000256" key="9">
    <source>
        <dbReference type="ARBA" id="ARBA00022801"/>
    </source>
</evidence>
<evidence type="ECO:0000256" key="14">
    <source>
        <dbReference type="ARBA" id="ARBA00023237"/>
    </source>
</evidence>
<dbReference type="EC" id="3.1.1.4" evidence="15"/>
<evidence type="ECO:0000256" key="3">
    <source>
        <dbReference type="ARBA" id="ARBA00010525"/>
    </source>
</evidence>
<evidence type="ECO:0000256" key="7">
    <source>
        <dbReference type="ARBA" id="ARBA00022723"/>
    </source>
</evidence>
<feature type="compositionally biased region" description="Low complexity" evidence="16">
    <location>
        <begin position="109"/>
        <end position="122"/>
    </location>
</feature>
<comment type="function">
    <text evidence="15">Hydrolysis of phosphatidylcholine with phospholipase A2 (EC 3.1.1.4) and phospholipase A1 (EC 3.1.1.32) activities.</text>
</comment>
<reference evidence="17 18" key="1">
    <citation type="submission" date="2023-07" db="EMBL/GenBank/DDBJ databases">
        <title>Sorghum-associated microbial communities from plants grown in Nebraska, USA.</title>
        <authorList>
            <person name="Schachtman D."/>
        </authorList>
    </citation>
    <scope>NUCLEOTIDE SEQUENCE [LARGE SCALE GENOMIC DNA]</scope>
    <source>
        <strain evidence="17 18">BE240</strain>
    </source>
</reference>
<dbReference type="EMBL" id="JAVDWE010000018">
    <property type="protein sequence ID" value="MDR7096956.1"/>
    <property type="molecule type" value="Genomic_DNA"/>
</dbReference>
<comment type="subcellular location">
    <subcellularLocation>
        <location evidence="15">Cell outer membrane</location>
        <topology evidence="15">Multi-pass membrane protein</topology>
    </subcellularLocation>
    <text evidence="15">One of the very few enzymes located there.</text>
</comment>
<protein>
    <recommendedName>
        <fullName evidence="15">Phospholipase A1</fullName>
        <ecNumber evidence="15">3.1.1.32</ecNumber>
        <ecNumber evidence="15">3.1.1.4</ecNumber>
    </recommendedName>
    <alternativeName>
        <fullName evidence="15">Phosphatidylcholine 1-acylhydrolase</fullName>
    </alternativeName>
</protein>
<dbReference type="EC" id="3.1.1.32" evidence="15"/>
<accession>A0ABU1VHJ7</accession>
<proteinExistence type="inferred from homology"/>
<keyword evidence="12 15" id="KW-0443">Lipid metabolism</keyword>
<evidence type="ECO:0000256" key="2">
    <source>
        <dbReference type="ARBA" id="ARBA00001604"/>
    </source>
</evidence>
<dbReference type="InterPro" id="IPR036541">
    <property type="entry name" value="PLipase_A1_sf"/>
</dbReference>
<evidence type="ECO:0000256" key="8">
    <source>
        <dbReference type="ARBA" id="ARBA00022729"/>
    </source>
</evidence>
<evidence type="ECO:0000256" key="12">
    <source>
        <dbReference type="ARBA" id="ARBA00023098"/>
    </source>
</evidence>
<evidence type="ECO:0000256" key="10">
    <source>
        <dbReference type="ARBA" id="ARBA00022837"/>
    </source>
</evidence>
<comment type="caution">
    <text evidence="17">The sequence shown here is derived from an EMBL/GenBank/DDBJ whole genome shotgun (WGS) entry which is preliminary data.</text>
</comment>
<sequence length="396" mass="43624">MKPPHARRMPRPSLLHSSLLCALSVGAAPALHAQTSAPVITDLPEPTLERCAVIGAPTDRLACYDRLAKRAPGAPPPPGVQPSPGEVVATPAAPATAAPIADGPSLLEPTGAPLTATTAASGTAPASTSLISKFWELDPEDKRGVFNFVGYQKNYILPIHITSRINRSPQSPTQAAVSEPDNRREEAKFQLSVRTKVLQNVGLPGADLWAAFTMQTMWQVYNHADSRPFRNTDYQPELMYVVPTGPGLRYLPFGWQWRYTMAGVAHQSNGQSDPLSRSWNRAYLAAGFERGNWNFTGRYTQRLKERPEVDNNPDLIDYRGRSEFTLGWASGLHTASLYMRGGKGNTAQLEWTYPVYRDQPNGLRWYVQLFSGYGETLSDYNFRQTSVGAGVSFLQF</sequence>
<comment type="subunit">
    <text evidence="4 15">Homodimer; dimerization is reversible, and the dimeric form is the active one.</text>
</comment>
<name>A0ABU1VHJ7_9BURK</name>
<dbReference type="Pfam" id="PF02253">
    <property type="entry name" value="PLA1"/>
    <property type="match status" value="1"/>
</dbReference>
<evidence type="ECO:0000256" key="1">
    <source>
        <dbReference type="ARBA" id="ARBA00000111"/>
    </source>
</evidence>
<evidence type="ECO:0000256" key="16">
    <source>
        <dbReference type="SAM" id="MobiDB-lite"/>
    </source>
</evidence>
<keyword evidence="5" id="KW-1134">Transmembrane beta strand</keyword>
<keyword evidence="7 15" id="KW-0479">Metal-binding</keyword>
<dbReference type="GO" id="GO:0008970">
    <property type="term" value="F:phospholipase A1 activity"/>
    <property type="evidence" value="ECO:0007669"/>
    <property type="project" value="UniProtKB-EC"/>
</dbReference>
<keyword evidence="10 15" id="KW-0106">Calcium</keyword>
<evidence type="ECO:0000256" key="4">
    <source>
        <dbReference type="ARBA" id="ARBA00011702"/>
    </source>
</evidence>
<feature type="signal peptide" evidence="15">
    <location>
        <begin position="1"/>
        <end position="27"/>
    </location>
</feature>
<evidence type="ECO:0000313" key="18">
    <source>
        <dbReference type="Proteomes" id="UP001265550"/>
    </source>
</evidence>
<keyword evidence="14 15" id="KW-0998">Cell outer membrane</keyword>
<evidence type="ECO:0000256" key="5">
    <source>
        <dbReference type="ARBA" id="ARBA00022452"/>
    </source>
</evidence>
<comment type="catalytic activity">
    <reaction evidence="1 15">
        <text>a 1,2-diacyl-sn-glycero-3-phosphocholine + H2O = a 2-acyl-sn-glycero-3-phosphocholine + a fatty acid + H(+)</text>
        <dbReference type="Rhea" id="RHEA:18689"/>
        <dbReference type="ChEBI" id="CHEBI:15377"/>
        <dbReference type="ChEBI" id="CHEBI:15378"/>
        <dbReference type="ChEBI" id="CHEBI:28868"/>
        <dbReference type="ChEBI" id="CHEBI:57643"/>
        <dbReference type="ChEBI" id="CHEBI:57875"/>
        <dbReference type="EC" id="3.1.1.32"/>
    </reaction>
</comment>
<dbReference type="GO" id="GO:0004623">
    <property type="term" value="F:phospholipase A2 activity"/>
    <property type="evidence" value="ECO:0007669"/>
    <property type="project" value="UniProtKB-EC"/>
</dbReference>
<comment type="catalytic activity">
    <reaction evidence="2 15">
        <text>a 1,2-diacyl-sn-glycero-3-phosphocholine + H2O = a 1-acyl-sn-glycero-3-phosphocholine + a fatty acid + H(+)</text>
        <dbReference type="Rhea" id="RHEA:15801"/>
        <dbReference type="ChEBI" id="CHEBI:15377"/>
        <dbReference type="ChEBI" id="CHEBI:15378"/>
        <dbReference type="ChEBI" id="CHEBI:28868"/>
        <dbReference type="ChEBI" id="CHEBI:57643"/>
        <dbReference type="ChEBI" id="CHEBI:58168"/>
        <dbReference type="EC" id="3.1.1.4"/>
    </reaction>
</comment>
<keyword evidence="18" id="KW-1185">Reference proteome</keyword>
<keyword evidence="6" id="KW-0812">Transmembrane</keyword>
<feature type="compositionally biased region" description="Low complexity" evidence="16">
    <location>
        <begin position="82"/>
        <end position="101"/>
    </location>
</feature>
<dbReference type="PANTHER" id="PTHR40457">
    <property type="entry name" value="PHOSPHOLIPASE A1"/>
    <property type="match status" value="1"/>
</dbReference>
<dbReference type="Gene3D" id="2.40.230.10">
    <property type="entry name" value="Phospholipase A1"/>
    <property type="match status" value="1"/>
</dbReference>
<feature type="chain" id="PRO_5045013833" description="Phospholipase A1" evidence="15">
    <location>
        <begin position="28"/>
        <end position="396"/>
    </location>
</feature>
<evidence type="ECO:0000313" key="17">
    <source>
        <dbReference type="EMBL" id="MDR7096956.1"/>
    </source>
</evidence>
<dbReference type="SUPFAM" id="SSF56931">
    <property type="entry name" value="Outer membrane phospholipase A (OMPLA)"/>
    <property type="match status" value="1"/>
</dbReference>
<organism evidence="17 18">
    <name type="scientific">Hydrogenophaga laconesensis</name>
    <dbReference type="NCBI Taxonomy" id="1805971"/>
    <lineage>
        <taxon>Bacteria</taxon>
        <taxon>Pseudomonadati</taxon>
        <taxon>Pseudomonadota</taxon>
        <taxon>Betaproteobacteria</taxon>
        <taxon>Burkholderiales</taxon>
        <taxon>Comamonadaceae</taxon>
        <taxon>Hydrogenophaga</taxon>
    </lineage>
</organism>
<dbReference type="RefSeq" id="WP_310309559.1">
    <property type="nucleotide sequence ID" value="NZ_JAVDWE010000018.1"/>
</dbReference>
<evidence type="ECO:0000256" key="11">
    <source>
        <dbReference type="ARBA" id="ARBA00022963"/>
    </source>
</evidence>
<dbReference type="Proteomes" id="UP001265550">
    <property type="component" value="Unassembled WGS sequence"/>
</dbReference>
<dbReference type="CDD" id="cd00541">
    <property type="entry name" value="OMPLA"/>
    <property type="match status" value="1"/>
</dbReference>
<dbReference type="PRINTS" id="PR01486">
    <property type="entry name" value="PHPHLIPASEA1"/>
</dbReference>
<keyword evidence="8 15" id="KW-0732">Signal</keyword>